<reference evidence="2" key="1">
    <citation type="submission" date="2021-06" db="EMBL/GenBank/DDBJ databases">
        <title>Parelaphostrongylus tenuis whole genome reference sequence.</title>
        <authorList>
            <person name="Garwood T.J."/>
            <person name="Larsen P.A."/>
            <person name="Fountain-Jones N.M."/>
            <person name="Garbe J.R."/>
            <person name="Macchietto M.G."/>
            <person name="Kania S.A."/>
            <person name="Gerhold R.W."/>
            <person name="Richards J.E."/>
            <person name="Wolf T.M."/>
        </authorList>
    </citation>
    <scope>NUCLEOTIDE SEQUENCE</scope>
    <source>
        <strain evidence="2">MNPRO001-30</strain>
        <tissue evidence="2">Meninges</tissue>
    </source>
</reference>
<dbReference type="EMBL" id="JAHQIW010005398">
    <property type="protein sequence ID" value="KAJ1365918.1"/>
    <property type="molecule type" value="Genomic_DNA"/>
</dbReference>
<accession>A0AAD5WD08</accession>
<keyword evidence="1" id="KW-0812">Transmembrane</keyword>
<dbReference type="SUPFAM" id="SSF103473">
    <property type="entry name" value="MFS general substrate transporter"/>
    <property type="match status" value="1"/>
</dbReference>
<evidence type="ECO:0000313" key="2">
    <source>
        <dbReference type="EMBL" id="KAJ1365918.1"/>
    </source>
</evidence>
<dbReference type="Proteomes" id="UP001196413">
    <property type="component" value="Unassembled WGS sequence"/>
</dbReference>
<feature type="transmembrane region" description="Helical" evidence="1">
    <location>
        <begin position="52"/>
        <end position="70"/>
    </location>
</feature>
<keyword evidence="1" id="KW-1133">Transmembrane helix</keyword>
<dbReference type="PANTHER" id="PTHR31154">
    <property type="entry name" value="MEMBRANE TRANSPORTER PROTEIN"/>
    <property type="match status" value="1"/>
</dbReference>
<evidence type="ECO:0000256" key="1">
    <source>
        <dbReference type="SAM" id="Phobius"/>
    </source>
</evidence>
<sequence length="124" mass="13742">MGLNTVVGTYCRTVWHGNVSEMAVEYLKVSVPAAVVMAPFGSFIGSHFHRQVLAGLVYVLEALSIVGFLITQPPWHLIVISAVIIIFAFGFFYLISRLGQGIMEELEAKNNHTISSEEEFQVKL</sequence>
<feature type="transmembrane region" description="Helical" evidence="1">
    <location>
        <begin position="26"/>
        <end position="45"/>
    </location>
</feature>
<comment type="caution">
    <text evidence="2">The sequence shown here is derived from an EMBL/GenBank/DDBJ whole genome shotgun (WGS) entry which is preliminary data.</text>
</comment>
<feature type="transmembrane region" description="Helical" evidence="1">
    <location>
        <begin position="76"/>
        <end position="95"/>
    </location>
</feature>
<name>A0AAD5WD08_PARTN</name>
<organism evidence="2 3">
    <name type="scientific">Parelaphostrongylus tenuis</name>
    <name type="common">Meningeal worm</name>
    <dbReference type="NCBI Taxonomy" id="148309"/>
    <lineage>
        <taxon>Eukaryota</taxon>
        <taxon>Metazoa</taxon>
        <taxon>Ecdysozoa</taxon>
        <taxon>Nematoda</taxon>
        <taxon>Chromadorea</taxon>
        <taxon>Rhabditida</taxon>
        <taxon>Rhabditina</taxon>
        <taxon>Rhabditomorpha</taxon>
        <taxon>Strongyloidea</taxon>
        <taxon>Metastrongylidae</taxon>
        <taxon>Parelaphostrongylus</taxon>
    </lineage>
</organism>
<dbReference type="InterPro" id="IPR036259">
    <property type="entry name" value="MFS_trans_sf"/>
</dbReference>
<protein>
    <submittedName>
        <fullName evidence="2">Uncharacterized protein</fullName>
    </submittedName>
</protein>
<proteinExistence type="predicted"/>
<evidence type="ECO:0000313" key="3">
    <source>
        <dbReference type="Proteomes" id="UP001196413"/>
    </source>
</evidence>
<dbReference type="AlphaFoldDB" id="A0AAD5WD08"/>
<keyword evidence="1" id="KW-0472">Membrane</keyword>
<gene>
    <name evidence="2" type="ORF">KIN20_026393</name>
</gene>
<keyword evidence="3" id="KW-1185">Reference proteome</keyword>
<dbReference type="PANTHER" id="PTHR31154:SF4">
    <property type="entry name" value="MEMBRANE TRANSPORTER PROTEIN"/>
    <property type="match status" value="1"/>
</dbReference>